<dbReference type="RefSeq" id="WP_012808430.1">
    <property type="nucleotide sequence ID" value="NC_013203.1"/>
</dbReference>
<dbReference type="KEGG" id="apv:Apar_0341"/>
<reference evidence="2 3" key="1">
    <citation type="journal article" date="2009" name="Stand. Genomic Sci.">
        <title>Complete genome sequence of Atopobium parvulum type strain (IPP 1246).</title>
        <authorList>
            <person name="Copeland A."/>
            <person name="Sikorski J."/>
            <person name="Lapidus A."/>
            <person name="Nolan M."/>
            <person name="Del Rio T.G."/>
            <person name="Lucas S."/>
            <person name="Chen F."/>
            <person name="Tice H."/>
            <person name="Pitluck S."/>
            <person name="Cheng J.F."/>
            <person name="Pukall R."/>
            <person name="Chertkov O."/>
            <person name="Brettin T."/>
            <person name="Han C."/>
            <person name="Detter J.C."/>
            <person name="Kuske C."/>
            <person name="Bruce D."/>
            <person name="Goodwin L."/>
            <person name="Ivanova N."/>
            <person name="Mavromatis K."/>
            <person name="Mikhailova N."/>
            <person name="Chen A."/>
            <person name="Palaniappan K."/>
            <person name="Chain P."/>
            <person name="Rohde M."/>
            <person name="Goker M."/>
            <person name="Bristow J."/>
            <person name="Eisen J.A."/>
            <person name="Markowitz V."/>
            <person name="Hugenholtz P."/>
            <person name="Kyrpides N.C."/>
            <person name="Klenk H.P."/>
            <person name="Detter J.C."/>
        </authorList>
    </citation>
    <scope>NUCLEOTIDE SEQUENCE [LARGE SCALE GENOMIC DNA]</scope>
    <source>
        <strain evidence="3">ATCC 33793 / DSM 20469 / CCUG 32760 / JCM 10300 / KCTC 3663 / VPI 0546 / 1246</strain>
    </source>
</reference>
<evidence type="ECO:0000256" key="1">
    <source>
        <dbReference type="SAM" id="MobiDB-lite"/>
    </source>
</evidence>
<dbReference type="PROSITE" id="PS51257">
    <property type="entry name" value="PROKAR_LIPOPROTEIN"/>
    <property type="match status" value="1"/>
</dbReference>
<keyword evidence="3" id="KW-1185">Reference proteome</keyword>
<dbReference type="OrthoDB" id="3185497at2"/>
<feature type="compositionally biased region" description="Basic and acidic residues" evidence="1">
    <location>
        <begin position="43"/>
        <end position="61"/>
    </location>
</feature>
<name>C8W9I4_LANP1</name>
<evidence type="ECO:0000313" key="2">
    <source>
        <dbReference type="EMBL" id="ACV50772.1"/>
    </source>
</evidence>
<organism evidence="2 3">
    <name type="scientific">Lancefieldella parvula (strain ATCC 33793 / DSM 20469 / CCUG 32760 / JCM 10300 / KCTC 3663 / VPI 0546 / 1246)</name>
    <name type="common">Atopobium parvulum</name>
    <dbReference type="NCBI Taxonomy" id="521095"/>
    <lineage>
        <taxon>Bacteria</taxon>
        <taxon>Bacillati</taxon>
        <taxon>Actinomycetota</taxon>
        <taxon>Coriobacteriia</taxon>
        <taxon>Coriobacteriales</taxon>
        <taxon>Atopobiaceae</taxon>
        <taxon>Lancefieldella</taxon>
    </lineage>
</organism>
<proteinExistence type="predicted"/>
<dbReference type="AlphaFoldDB" id="C8W9I4"/>
<evidence type="ECO:0008006" key="4">
    <source>
        <dbReference type="Google" id="ProtNLM"/>
    </source>
</evidence>
<dbReference type="HOGENOM" id="CLU_709126_0_0_11"/>
<sequence length="367" mass="41082">MRKELFTRRSFTGLAAATTVGLLTGCSTFMQVFNGQNADENQGDNKDKDQSKGFSQEDLKAEWNSTPLAEQPDNPTLDGDIKKIIIGVWQVDSAAGAGDKAGQTYDHAGILNQAYKDGTVPHYIFKSDGTHELHHFDGKVDQGKWTIKEGSTISCFYEEDNTTDELTYDKDKQRLRFTGKSAVSDYQKLTDNPEDTSQIAYDNGKVVNFAATLPGVWEVIYVDHADKNEPDLDLKAIQKNIKETNSSYFFSVHKNGFCALFYPSGRVLPAKIYTKDLSDDGLSYPLMVASSDQFENVEDAVLTREANNPRTIRVKLKDVEYLFQHYNHREDDFGDISYAPKAPFPWNLDHLNDQNSKSDSSSSSGSK</sequence>
<dbReference type="Proteomes" id="UP000000960">
    <property type="component" value="Chromosome"/>
</dbReference>
<evidence type="ECO:0000313" key="3">
    <source>
        <dbReference type="Proteomes" id="UP000000960"/>
    </source>
</evidence>
<gene>
    <name evidence="2" type="ordered locus">Apar_0341</name>
</gene>
<dbReference type="GeneID" id="84805873"/>
<accession>C8W9I4</accession>
<dbReference type="EMBL" id="CP001721">
    <property type="protein sequence ID" value="ACV50772.1"/>
    <property type="molecule type" value="Genomic_DNA"/>
</dbReference>
<protein>
    <recommendedName>
        <fullName evidence="4">Lipoprotein</fullName>
    </recommendedName>
</protein>
<feature type="region of interest" description="Disordered" evidence="1">
    <location>
        <begin position="37"/>
        <end position="76"/>
    </location>
</feature>